<accession>A0A1G2BHJ1</accession>
<dbReference type="AlphaFoldDB" id="A0A1G2BHJ1"/>
<comment type="caution">
    <text evidence="1">The sequence shown here is derived from an EMBL/GenBank/DDBJ whole genome shotgun (WGS) entry which is preliminary data.</text>
</comment>
<organism evidence="1 2">
    <name type="scientific">Candidatus Kerfeldbacteria bacterium RIFOXYB2_FULL_38_14</name>
    <dbReference type="NCBI Taxonomy" id="1798547"/>
    <lineage>
        <taxon>Bacteria</taxon>
        <taxon>Candidatus Kerfeldiibacteriota</taxon>
    </lineage>
</organism>
<gene>
    <name evidence="1" type="ORF">A2319_04545</name>
</gene>
<dbReference type="Proteomes" id="UP000176420">
    <property type="component" value="Unassembled WGS sequence"/>
</dbReference>
<proteinExistence type="predicted"/>
<dbReference type="EMBL" id="MHKI01000006">
    <property type="protein sequence ID" value="OGY87687.1"/>
    <property type="molecule type" value="Genomic_DNA"/>
</dbReference>
<evidence type="ECO:0000313" key="2">
    <source>
        <dbReference type="Proteomes" id="UP000176420"/>
    </source>
</evidence>
<sequence length="310" mass="34679">MYNNMMKNATKKIIDFGGNRVEVFSAKDTGTIDITPYISDPDHFYGSVNVHHVIKFGSTLKGLIGKYDGKYGDWGKSTQHDDIILLEEHYDEARKIMDDIARLANLVIANENLYNDIAFCTEYYYLAARGYELLRQHASEFGFGELLGTQVSLERGGLVSTRLALGYTDIDAKVKNEVRVVTKRTHLIGDADTNLTVTIKWRNRNQLKGLIAGQKININDFVNPASGASVDAFIIATRTLGTAPSHIHHRSISVTKQGILFTRKIMNTIGISTSFYSVGVCDELNEMYYLTGRRSVGDAGHILRHFLPHN</sequence>
<reference evidence="1 2" key="1">
    <citation type="journal article" date="2016" name="Nat. Commun.">
        <title>Thousands of microbial genomes shed light on interconnected biogeochemical processes in an aquifer system.</title>
        <authorList>
            <person name="Anantharaman K."/>
            <person name="Brown C.T."/>
            <person name="Hug L.A."/>
            <person name="Sharon I."/>
            <person name="Castelle C.J."/>
            <person name="Probst A.J."/>
            <person name="Thomas B.C."/>
            <person name="Singh A."/>
            <person name="Wilkins M.J."/>
            <person name="Karaoz U."/>
            <person name="Brodie E.L."/>
            <person name="Williams K.H."/>
            <person name="Hubbard S.S."/>
            <person name="Banfield J.F."/>
        </authorList>
    </citation>
    <scope>NUCLEOTIDE SEQUENCE [LARGE SCALE GENOMIC DNA]</scope>
</reference>
<name>A0A1G2BHJ1_9BACT</name>
<evidence type="ECO:0000313" key="1">
    <source>
        <dbReference type="EMBL" id="OGY87687.1"/>
    </source>
</evidence>
<protein>
    <submittedName>
        <fullName evidence="1">Uncharacterized protein</fullName>
    </submittedName>
</protein>